<evidence type="ECO:0000313" key="2">
    <source>
        <dbReference type="Proteomes" id="UP000238479"/>
    </source>
</evidence>
<dbReference type="AlphaFoldDB" id="A0A2P6PKU1"/>
<evidence type="ECO:0000313" key="1">
    <source>
        <dbReference type="EMBL" id="PRQ22539.1"/>
    </source>
</evidence>
<sequence length="74" mass="8347">MMLRYLEQTTNVFGSWKCFKESYILQPGYGLLNIKPEGFSGINGRRLIEAAKMRAGSYSGEIKRDLSVAIALTR</sequence>
<keyword evidence="2" id="KW-1185">Reference proteome</keyword>
<name>A0A2P6PKU1_ROSCH</name>
<proteinExistence type="predicted"/>
<accession>A0A2P6PKU1</accession>
<comment type="caution">
    <text evidence="1">The sequence shown here is derived from an EMBL/GenBank/DDBJ whole genome shotgun (WGS) entry which is preliminary data.</text>
</comment>
<gene>
    <name evidence="1" type="ORF">RchiOBHm_Chr6g0251411</name>
</gene>
<reference evidence="1 2" key="1">
    <citation type="journal article" date="2018" name="Nat. Genet.">
        <title>The Rosa genome provides new insights in the design of modern roses.</title>
        <authorList>
            <person name="Bendahmane M."/>
        </authorList>
    </citation>
    <scope>NUCLEOTIDE SEQUENCE [LARGE SCALE GENOMIC DNA]</scope>
    <source>
        <strain evidence="2">cv. Old Blush</strain>
    </source>
</reference>
<organism evidence="1 2">
    <name type="scientific">Rosa chinensis</name>
    <name type="common">China rose</name>
    <dbReference type="NCBI Taxonomy" id="74649"/>
    <lineage>
        <taxon>Eukaryota</taxon>
        <taxon>Viridiplantae</taxon>
        <taxon>Streptophyta</taxon>
        <taxon>Embryophyta</taxon>
        <taxon>Tracheophyta</taxon>
        <taxon>Spermatophyta</taxon>
        <taxon>Magnoliopsida</taxon>
        <taxon>eudicotyledons</taxon>
        <taxon>Gunneridae</taxon>
        <taxon>Pentapetalae</taxon>
        <taxon>rosids</taxon>
        <taxon>fabids</taxon>
        <taxon>Rosales</taxon>
        <taxon>Rosaceae</taxon>
        <taxon>Rosoideae</taxon>
        <taxon>Rosoideae incertae sedis</taxon>
        <taxon>Rosa</taxon>
    </lineage>
</organism>
<protein>
    <submittedName>
        <fullName evidence="1">Uncharacterized protein</fullName>
    </submittedName>
</protein>
<dbReference type="Proteomes" id="UP000238479">
    <property type="component" value="Chromosome 6"/>
</dbReference>
<dbReference type="Gramene" id="PRQ22539">
    <property type="protein sequence ID" value="PRQ22539"/>
    <property type="gene ID" value="RchiOBHm_Chr6g0251411"/>
</dbReference>
<dbReference type="EMBL" id="PDCK01000044">
    <property type="protein sequence ID" value="PRQ22539.1"/>
    <property type="molecule type" value="Genomic_DNA"/>
</dbReference>